<keyword evidence="3" id="KW-0804">Transcription</keyword>
<evidence type="ECO:0000256" key="3">
    <source>
        <dbReference type="ARBA" id="ARBA00023163"/>
    </source>
</evidence>
<name>A0ABW1MNX6_9ACTN</name>
<dbReference type="InterPro" id="IPR036388">
    <property type="entry name" value="WH-like_DNA-bd_sf"/>
</dbReference>
<evidence type="ECO:0000313" key="5">
    <source>
        <dbReference type="EMBL" id="MFC6065526.1"/>
    </source>
</evidence>
<dbReference type="PANTHER" id="PTHR44846:SF1">
    <property type="entry name" value="MANNOSYL-D-GLYCERATE TRANSPORT_METABOLISM SYSTEM REPRESSOR MNGR-RELATED"/>
    <property type="match status" value="1"/>
</dbReference>
<accession>A0ABW1MNX6</accession>
<feature type="domain" description="HTH gntR-type" evidence="4">
    <location>
        <begin position="13"/>
        <end position="81"/>
    </location>
</feature>
<dbReference type="EMBL" id="JBHSPX010000007">
    <property type="protein sequence ID" value="MFC6065526.1"/>
    <property type="molecule type" value="Genomic_DNA"/>
</dbReference>
<dbReference type="CDD" id="cd07377">
    <property type="entry name" value="WHTH_GntR"/>
    <property type="match status" value="1"/>
</dbReference>
<evidence type="ECO:0000259" key="4">
    <source>
        <dbReference type="PROSITE" id="PS50949"/>
    </source>
</evidence>
<dbReference type="RefSeq" id="WP_031059237.1">
    <property type="nucleotide sequence ID" value="NZ_JBHSPX010000007.1"/>
</dbReference>
<evidence type="ECO:0000256" key="1">
    <source>
        <dbReference type="ARBA" id="ARBA00023015"/>
    </source>
</evidence>
<evidence type="ECO:0000256" key="2">
    <source>
        <dbReference type="ARBA" id="ARBA00023125"/>
    </source>
</evidence>
<sequence>MNMAGRQPMPPRRRPVVALYERMVEAIRDGTYPPGSTLPTEPRLAAELGVSRPALREALILLQEDGAITVRRGVGRTVSPHLPPRGFEYLKPVEQLLSEGGQAVTTALARAYEEPTDFSTQHLLLPGTSRVRFWESLIEVGGLPACLTQEWAARDETLAELLPEAAEAFDGPAGKSSSMLRLLLEAGRALPLTGSSTIVATTLGRQRGEQLSRPADSPAVLVIQVVRLDRTPLLAAKHMLPPGAPALPVWQAR</sequence>
<comment type="caution">
    <text evidence="5">The sequence shown here is derived from an EMBL/GenBank/DDBJ whole genome shotgun (WGS) entry which is preliminary data.</text>
</comment>
<dbReference type="InterPro" id="IPR050679">
    <property type="entry name" value="Bact_HTH_transcr_reg"/>
</dbReference>
<dbReference type="SUPFAM" id="SSF64288">
    <property type="entry name" value="Chorismate lyase-like"/>
    <property type="match status" value="1"/>
</dbReference>
<dbReference type="Proteomes" id="UP001596139">
    <property type="component" value="Unassembled WGS sequence"/>
</dbReference>
<dbReference type="PRINTS" id="PR00035">
    <property type="entry name" value="HTHGNTR"/>
</dbReference>
<keyword evidence="1" id="KW-0805">Transcription regulation</keyword>
<dbReference type="InterPro" id="IPR028978">
    <property type="entry name" value="Chorismate_lyase_/UTRA_dom_sf"/>
</dbReference>
<evidence type="ECO:0000313" key="6">
    <source>
        <dbReference type="Proteomes" id="UP001596139"/>
    </source>
</evidence>
<keyword evidence="6" id="KW-1185">Reference proteome</keyword>
<dbReference type="SMART" id="SM00345">
    <property type="entry name" value="HTH_GNTR"/>
    <property type="match status" value="1"/>
</dbReference>
<reference evidence="6" key="1">
    <citation type="journal article" date="2019" name="Int. J. Syst. Evol. Microbiol.">
        <title>The Global Catalogue of Microorganisms (GCM) 10K type strain sequencing project: providing services to taxonomists for standard genome sequencing and annotation.</title>
        <authorList>
            <consortium name="The Broad Institute Genomics Platform"/>
            <consortium name="The Broad Institute Genome Sequencing Center for Infectious Disease"/>
            <person name="Wu L."/>
            <person name="Ma J."/>
        </authorList>
    </citation>
    <scope>NUCLEOTIDE SEQUENCE [LARGE SCALE GENOMIC DNA]</scope>
    <source>
        <strain evidence="6">CGMCC 1.15180</strain>
    </source>
</reference>
<dbReference type="PANTHER" id="PTHR44846">
    <property type="entry name" value="MANNOSYL-D-GLYCERATE TRANSPORT/METABOLISM SYSTEM REPRESSOR MNGR-RELATED"/>
    <property type="match status" value="1"/>
</dbReference>
<keyword evidence="2" id="KW-0238">DNA-binding</keyword>
<dbReference type="Pfam" id="PF00392">
    <property type="entry name" value="GntR"/>
    <property type="match status" value="1"/>
</dbReference>
<organism evidence="5 6">
    <name type="scientific">Streptomyces ochraceiscleroticus</name>
    <dbReference type="NCBI Taxonomy" id="47761"/>
    <lineage>
        <taxon>Bacteria</taxon>
        <taxon>Bacillati</taxon>
        <taxon>Actinomycetota</taxon>
        <taxon>Actinomycetes</taxon>
        <taxon>Kitasatosporales</taxon>
        <taxon>Streptomycetaceae</taxon>
        <taxon>Streptomyces</taxon>
    </lineage>
</organism>
<dbReference type="InterPro" id="IPR000524">
    <property type="entry name" value="Tscrpt_reg_HTH_GntR"/>
</dbReference>
<dbReference type="Gene3D" id="3.40.1410.10">
    <property type="entry name" value="Chorismate lyase-like"/>
    <property type="match status" value="1"/>
</dbReference>
<proteinExistence type="predicted"/>
<dbReference type="Gene3D" id="1.10.10.10">
    <property type="entry name" value="Winged helix-like DNA-binding domain superfamily/Winged helix DNA-binding domain"/>
    <property type="match status" value="1"/>
</dbReference>
<protein>
    <submittedName>
        <fullName evidence="5">GntR family transcriptional regulator</fullName>
    </submittedName>
</protein>
<gene>
    <name evidence="5" type="ORF">ACFP4F_23685</name>
</gene>
<dbReference type="PROSITE" id="PS50949">
    <property type="entry name" value="HTH_GNTR"/>
    <property type="match status" value="1"/>
</dbReference>
<dbReference type="SUPFAM" id="SSF46785">
    <property type="entry name" value="Winged helix' DNA-binding domain"/>
    <property type="match status" value="1"/>
</dbReference>
<dbReference type="InterPro" id="IPR036390">
    <property type="entry name" value="WH_DNA-bd_sf"/>
</dbReference>